<dbReference type="Gene3D" id="2.60.40.3830">
    <property type="match status" value="2"/>
</dbReference>
<evidence type="ECO:0000313" key="4">
    <source>
        <dbReference type="Proteomes" id="UP000325182"/>
    </source>
</evidence>
<keyword evidence="2" id="KW-1133">Transmembrane helix</keyword>
<dbReference type="EMBL" id="VTEG01000012">
    <property type="protein sequence ID" value="TYR98235.1"/>
    <property type="molecule type" value="Genomic_DNA"/>
</dbReference>
<reference evidence="3 4" key="1">
    <citation type="submission" date="2019-08" db="EMBL/GenBank/DDBJ databases">
        <title>Bacillus genomes from the desert of Cuatro Cienegas, Coahuila.</title>
        <authorList>
            <person name="Olmedo-Alvarez G."/>
        </authorList>
    </citation>
    <scope>NUCLEOTIDE SEQUENCE [LARGE SCALE GENOMIC DNA]</scope>
    <source>
        <strain evidence="3 4">CH128b_4D</strain>
    </source>
</reference>
<evidence type="ECO:0000256" key="1">
    <source>
        <dbReference type="SAM" id="MobiDB-lite"/>
    </source>
</evidence>
<keyword evidence="2" id="KW-0472">Membrane</keyword>
<feature type="region of interest" description="Disordered" evidence="1">
    <location>
        <begin position="12"/>
        <end position="35"/>
    </location>
</feature>
<gene>
    <name evidence="3" type="ORF">FZC84_15080</name>
</gene>
<organism evidence="3 4">
    <name type="scientific">Rossellomorea vietnamensis</name>
    <dbReference type="NCBI Taxonomy" id="218284"/>
    <lineage>
        <taxon>Bacteria</taxon>
        <taxon>Bacillati</taxon>
        <taxon>Bacillota</taxon>
        <taxon>Bacilli</taxon>
        <taxon>Bacillales</taxon>
        <taxon>Bacillaceae</taxon>
        <taxon>Rossellomorea</taxon>
    </lineage>
</organism>
<feature type="transmembrane region" description="Helical" evidence="2">
    <location>
        <begin position="48"/>
        <end position="70"/>
    </location>
</feature>
<evidence type="ECO:0008006" key="5">
    <source>
        <dbReference type="Google" id="ProtNLM"/>
    </source>
</evidence>
<accession>A0A5D4MB40</accession>
<keyword evidence="2" id="KW-0812">Transmembrane</keyword>
<sequence length="336" mass="37846">MNDKLENLKKAMDATTHEGSHFTESQKQRVRSAIHSDERNLAPKPAGFMIFSLSAAAIAIMLLLFSTHVMPNLDDNQSSNPAASKDWEISDQFVQNHKEKFRVFPEQGLTAGKPSGYLFSFQEPFDVYKGKELTIDALNKETSEKISVVSKIIKEPSPGYSSLQRFTANFEIPYGGLWKYEVKLNGEYYGDVVLSVNEEIGIEMPEDIPEFVKKEDLETIDWNRKAVNFDRGIIGNENKSGVIGMDMPSLTPQKWMWHLWGNKSSEFTVAGFHRGSQTVHPILDNGWKWTMQLGSAVNGADAHVPSSVTIPKGGEWAFLLYDGDKLFDVLVYEIEK</sequence>
<evidence type="ECO:0000313" key="3">
    <source>
        <dbReference type="EMBL" id="TYR98235.1"/>
    </source>
</evidence>
<proteinExistence type="predicted"/>
<evidence type="ECO:0000256" key="2">
    <source>
        <dbReference type="SAM" id="Phobius"/>
    </source>
</evidence>
<dbReference type="Proteomes" id="UP000325182">
    <property type="component" value="Unassembled WGS sequence"/>
</dbReference>
<feature type="compositionally biased region" description="Basic and acidic residues" evidence="1">
    <location>
        <begin position="12"/>
        <end position="27"/>
    </location>
</feature>
<protein>
    <recommendedName>
        <fullName evidence="5">DUF4871 domain-containing protein</fullName>
    </recommendedName>
</protein>
<dbReference type="AlphaFoldDB" id="A0A5D4MB40"/>
<comment type="caution">
    <text evidence="3">The sequence shown here is derived from an EMBL/GenBank/DDBJ whole genome shotgun (WGS) entry which is preliminary data.</text>
</comment>
<dbReference type="RefSeq" id="WP_148954445.1">
    <property type="nucleotide sequence ID" value="NZ_VTEG01000012.1"/>
</dbReference>
<name>A0A5D4MB40_9BACI</name>